<gene>
    <name evidence="3" type="ORF">PFLUV_G00218270</name>
</gene>
<dbReference type="Gene3D" id="2.60.200.20">
    <property type="match status" value="1"/>
</dbReference>
<evidence type="ECO:0000313" key="3">
    <source>
        <dbReference type="EMBL" id="KAF1377085.1"/>
    </source>
</evidence>
<accession>A0A6A5EDG0</accession>
<proteinExistence type="predicted"/>
<comment type="caution">
    <text evidence="3">The sequence shown here is derived from an EMBL/GenBank/DDBJ whole genome shotgun (WGS) entry which is preliminary data.</text>
</comment>
<protein>
    <recommendedName>
        <fullName evidence="2">FHA domain-containing protein</fullName>
    </recommendedName>
</protein>
<organism evidence="3 4">
    <name type="scientific">Perca fluviatilis</name>
    <name type="common">European perch</name>
    <dbReference type="NCBI Taxonomy" id="8168"/>
    <lineage>
        <taxon>Eukaryota</taxon>
        <taxon>Metazoa</taxon>
        <taxon>Chordata</taxon>
        <taxon>Craniata</taxon>
        <taxon>Vertebrata</taxon>
        <taxon>Euteleostomi</taxon>
        <taxon>Actinopterygii</taxon>
        <taxon>Neopterygii</taxon>
        <taxon>Teleostei</taxon>
        <taxon>Neoteleostei</taxon>
        <taxon>Acanthomorphata</taxon>
        <taxon>Eupercaria</taxon>
        <taxon>Perciformes</taxon>
        <taxon>Percoidei</taxon>
        <taxon>Percidae</taxon>
        <taxon>Percinae</taxon>
        <taxon>Perca</taxon>
    </lineage>
</organism>
<sequence length="269" mass="30099">MEDQTEVKMTPAQNKDALGFPSRPVKMSVTSWFLVSSSGTRHRLPKEMIFVGREDCELMLQSRSVDKQHAVINYNPTTDEHLVKDLGSLNGCVSLTSSSHSHIYVLEKSQHKVPEEALKHEKYSSQLQISLKASEDRARAEKTQSTKSSQEAPVSRPTPLYGQPSWWGEEDYGSKVQSSDEPHAEVQKDVSSLDPDFLSDSGPKTVFPSYHREPSYFEIPTKDFQPPKTPAGAELHEIPTKDTDPRPRRLPSRATPPSPSSSTTARRGR</sequence>
<dbReference type="AlphaFoldDB" id="A0A6A5EDG0"/>
<dbReference type="InterPro" id="IPR051176">
    <property type="entry name" value="Cent_Immune-Sig_Mod"/>
</dbReference>
<dbReference type="EMBL" id="VHII01000018">
    <property type="protein sequence ID" value="KAF1377085.1"/>
    <property type="molecule type" value="Genomic_DNA"/>
</dbReference>
<evidence type="ECO:0000256" key="1">
    <source>
        <dbReference type="SAM" id="MobiDB-lite"/>
    </source>
</evidence>
<dbReference type="Pfam" id="PF00498">
    <property type="entry name" value="FHA"/>
    <property type="match status" value="1"/>
</dbReference>
<reference evidence="3 4" key="1">
    <citation type="submission" date="2019-06" db="EMBL/GenBank/DDBJ databases">
        <title>A chromosome-scale genome assembly of the European perch, Perca fluviatilis.</title>
        <authorList>
            <person name="Roques C."/>
            <person name="Zahm M."/>
            <person name="Cabau C."/>
            <person name="Klopp C."/>
            <person name="Bouchez O."/>
            <person name="Donnadieu C."/>
            <person name="Kuhl H."/>
            <person name="Gislard M."/>
            <person name="Guendouz S."/>
            <person name="Journot L."/>
            <person name="Haffray P."/>
            <person name="Bestin A."/>
            <person name="Morvezen R."/>
            <person name="Feron R."/>
            <person name="Wen M."/>
            <person name="Jouanno E."/>
            <person name="Herpin A."/>
            <person name="Schartl M."/>
            <person name="Postlethwait J."/>
            <person name="Schaerlinger B."/>
            <person name="Chardard D."/>
            <person name="Lecocq T."/>
            <person name="Poncet C."/>
            <person name="Jaffrelo L."/>
            <person name="Lampietro C."/>
            <person name="Guiguen Y."/>
        </authorList>
    </citation>
    <scope>NUCLEOTIDE SEQUENCE [LARGE SCALE GENOMIC DNA]</scope>
    <source>
        <tissue evidence="3">Blood</tissue>
    </source>
</reference>
<feature type="domain" description="FHA" evidence="2">
    <location>
        <begin position="49"/>
        <end position="91"/>
    </location>
</feature>
<feature type="compositionally biased region" description="Basic and acidic residues" evidence="1">
    <location>
        <begin position="178"/>
        <end position="188"/>
    </location>
</feature>
<dbReference type="PANTHER" id="PTHR15715">
    <property type="entry name" value="CENTROSOMAL PROTEIN OF 170 KDA"/>
    <property type="match status" value="1"/>
</dbReference>
<evidence type="ECO:0000259" key="2">
    <source>
        <dbReference type="PROSITE" id="PS50006"/>
    </source>
</evidence>
<feature type="region of interest" description="Disordered" evidence="1">
    <location>
        <begin position="129"/>
        <end position="269"/>
    </location>
</feature>
<dbReference type="InterPro" id="IPR000253">
    <property type="entry name" value="FHA_dom"/>
</dbReference>
<dbReference type="SUPFAM" id="SSF49879">
    <property type="entry name" value="SMAD/FHA domain"/>
    <property type="match status" value="1"/>
</dbReference>
<feature type="compositionally biased region" description="Low complexity" evidence="1">
    <location>
        <begin position="260"/>
        <end position="269"/>
    </location>
</feature>
<feature type="compositionally biased region" description="Basic and acidic residues" evidence="1">
    <location>
        <begin position="234"/>
        <end position="247"/>
    </location>
</feature>
<name>A0A6A5EDG0_PERFL</name>
<dbReference type="PROSITE" id="PS50006">
    <property type="entry name" value="FHA_DOMAIN"/>
    <property type="match status" value="1"/>
</dbReference>
<evidence type="ECO:0000313" key="4">
    <source>
        <dbReference type="Proteomes" id="UP000465112"/>
    </source>
</evidence>
<keyword evidence="4" id="KW-1185">Reference proteome</keyword>
<dbReference type="InterPro" id="IPR008984">
    <property type="entry name" value="SMAD_FHA_dom_sf"/>
</dbReference>
<feature type="compositionally biased region" description="Basic and acidic residues" evidence="1">
    <location>
        <begin position="133"/>
        <end position="144"/>
    </location>
</feature>
<dbReference type="Proteomes" id="UP000465112">
    <property type="component" value="Unassembled WGS sequence"/>
</dbReference>
<dbReference type="PANTHER" id="PTHR15715:SF47">
    <property type="entry name" value="FHA DOMAIN-CONTAINING PROTEIN"/>
    <property type="match status" value="1"/>
</dbReference>